<dbReference type="RefSeq" id="WP_344612918.1">
    <property type="nucleotide sequence ID" value="NZ_BAAARV010000023.1"/>
</dbReference>
<evidence type="ECO:0000313" key="4">
    <source>
        <dbReference type="Proteomes" id="UP001501444"/>
    </source>
</evidence>
<feature type="domain" description="GGDEF" evidence="2">
    <location>
        <begin position="338"/>
        <end position="457"/>
    </location>
</feature>
<dbReference type="SUPFAM" id="SSF55073">
    <property type="entry name" value="Nucleotide cyclase"/>
    <property type="match status" value="1"/>
</dbReference>
<reference evidence="4" key="1">
    <citation type="journal article" date="2019" name="Int. J. Syst. Evol. Microbiol.">
        <title>The Global Catalogue of Microorganisms (GCM) 10K type strain sequencing project: providing services to taxonomists for standard genome sequencing and annotation.</title>
        <authorList>
            <consortium name="The Broad Institute Genomics Platform"/>
            <consortium name="The Broad Institute Genome Sequencing Center for Infectious Disease"/>
            <person name="Wu L."/>
            <person name="Ma J."/>
        </authorList>
    </citation>
    <scope>NUCLEOTIDE SEQUENCE [LARGE SCALE GENOMIC DNA]</scope>
    <source>
        <strain evidence="4">JCM 3272</strain>
    </source>
</reference>
<dbReference type="NCBIfam" id="TIGR00254">
    <property type="entry name" value="GGDEF"/>
    <property type="match status" value="1"/>
</dbReference>
<dbReference type="CDD" id="cd01949">
    <property type="entry name" value="GGDEF"/>
    <property type="match status" value="1"/>
</dbReference>
<dbReference type="SMART" id="SM00267">
    <property type="entry name" value="GGDEF"/>
    <property type="match status" value="1"/>
</dbReference>
<evidence type="ECO:0000313" key="3">
    <source>
        <dbReference type="EMBL" id="GAA2343340.1"/>
    </source>
</evidence>
<dbReference type="EMBL" id="BAAARV010000023">
    <property type="protein sequence ID" value="GAA2343340.1"/>
    <property type="molecule type" value="Genomic_DNA"/>
</dbReference>
<evidence type="ECO:0000256" key="1">
    <source>
        <dbReference type="SAM" id="Phobius"/>
    </source>
</evidence>
<feature type="transmembrane region" description="Helical" evidence="1">
    <location>
        <begin position="205"/>
        <end position="225"/>
    </location>
</feature>
<dbReference type="InterPro" id="IPR050469">
    <property type="entry name" value="Diguanylate_Cyclase"/>
</dbReference>
<feature type="transmembrane region" description="Helical" evidence="1">
    <location>
        <begin position="109"/>
        <end position="128"/>
    </location>
</feature>
<dbReference type="Pfam" id="PF00990">
    <property type="entry name" value="GGDEF"/>
    <property type="match status" value="1"/>
</dbReference>
<dbReference type="PANTHER" id="PTHR45138:SF9">
    <property type="entry name" value="DIGUANYLATE CYCLASE DGCM-RELATED"/>
    <property type="match status" value="1"/>
</dbReference>
<keyword evidence="1" id="KW-0472">Membrane</keyword>
<feature type="transmembrane region" description="Helical" evidence="1">
    <location>
        <begin position="48"/>
        <end position="68"/>
    </location>
</feature>
<gene>
    <name evidence="3" type="ORF">GCM10010170_028100</name>
</gene>
<dbReference type="InterPro" id="IPR000160">
    <property type="entry name" value="GGDEF_dom"/>
</dbReference>
<keyword evidence="1" id="KW-0812">Transmembrane</keyword>
<name>A0ABP5T1A6_9ACTN</name>
<dbReference type="PROSITE" id="PS50887">
    <property type="entry name" value="GGDEF"/>
    <property type="match status" value="1"/>
</dbReference>
<comment type="caution">
    <text evidence="3">The sequence shown here is derived from an EMBL/GenBank/DDBJ whole genome shotgun (WGS) entry which is preliminary data.</text>
</comment>
<dbReference type="Gene3D" id="3.30.70.270">
    <property type="match status" value="1"/>
</dbReference>
<proteinExistence type="predicted"/>
<dbReference type="Proteomes" id="UP001501444">
    <property type="component" value="Unassembled WGS sequence"/>
</dbReference>
<feature type="transmembrane region" description="Helical" evidence="1">
    <location>
        <begin position="172"/>
        <end position="193"/>
    </location>
</feature>
<dbReference type="InterPro" id="IPR029787">
    <property type="entry name" value="Nucleotide_cyclase"/>
</dbReference>
<feature type="transmembrane region" description="Helical" evidence="1">
    <location>
        <begin position="272"/>
        <end position="294"/>
    </location>
</feature>
<feature type="transmembrane region" description="Helical" evidence="1">
    <location>
        <begin position="22"/>
        <end position="41"/>
    </location>
</feature>
<dbReference type="PANTHER" id="PTHR45138">
    <property type="entry name" value="REGULATORY COMPONENTS OF SENSORY TRANSDUCTION SYSTEM"/>
    <property type="match status" value="1"/>
</dbReference>
<sequence>MRSYLAAETALVALSFAVPDGTWWQVGVQVLTGWLVAYVLLRRRMWSFGIGVAANAGGMLYEAYQLHVNHAYASPSWQDAGYLTLYPAVALGLLRIIRRRSEARDWSAILDAATVSVGLGLLAWVFMVRPALDGSGADPLAAAVAVAYPAGDVLVLAMLARLLFGAGARTRSFWLLSAAMMLFLAGDAAWAVVNTLGVEPNHFEHRLLGAAYLVAYALIGLSALDPSAGRTVEVTRDHRRLGAARLALLTAASLISPVLMLGEIAAHDLDDALPIALSSIALFLLVVVRMMRLLRELEAQTRRVSELSLTDELTGLPNRRAWNAELPAAVERARRGGSGLTVVMIDLDHFKRYNDEHGHPAGDRLLKSAAAAWSGVLRRTDTLARYGGEEFVALLPGADPLPIVRRLMEVTPLSQTFSAGVARWDGRETSDELLARADVALYEAKRAGRNRFSEAGALAG</sequence>
<protein>
    <recommendedName>
        <fullName evidence="2">GGDEF domain-containing protein</fullName>
    </recommendedName>
</protein>
<dbReference type="InterPro" id="IPR043128">
    <property type="entry name" value="Rev_trsase/Diguanyl_cyclase"/>
</dbReference>
<accession>A0ABP5T1A6</accession>
<keyword evidence="1" id="KW-1133">Transmembrane helix</keyword>
<evidence type="ECO:0000259" key="2">
    <source>
        <dbReference type="PROSITE" id="PS50887"/>
    </source>
</evidence>
<keyword evidence="4" id="KW-1185">Reference proteome</keyword>
<feature type="transmembrane region" description="Helical" evidence="1">
    <location>
        <begin position="246"/>
        <end position="266"/>
    </location>
</feature>
<feature type="transmembrane region" description="Helical" evidence="1">
    <location>
        <begin position="140"/>
        <end position="160"/>
    </location>
</feature>
<organism evidence="3 4">
    <name type="scientific">Dactylosporangium salmoneum</name>
    <dbReference type="NCBI Taxonomy" id="53361"/>
    <lineage>
        <taxon>Bacteria</taxon>
        <taxon>Bacillati</taxon>
        <taxon>Actinomycetota</taxon>
        <taxon>Actinomycetes</taxon>
        <taxon>Micromonosporales</taxon>
        <taxon>Micromonosporaceae</taxon>
        <taxon>Dactylosporangium</taxon>
    </lineage>
</organism>
<feature type="transmembrane region" description="Helical" evidence="1">
    <location>
        <begin position="80"/>
        <end position="97"/>
    </location>
</feature>